<name>A0A699GES1_TANCI</name>
<feature type="compositionally biased region" description="Basic residues" evidence="1">
    <location>
        <begin position="1104"/>
        <end position="1119"/>
    </location>
</feature>
<feature type="region of interest" description="Disordered" evidence="1">
    <location>
        <begin position="1226"/>
        <end position="1253"/>
    </location>
</feature>
<feature type="compositionally biased region" description="Basic and acidic residues" evidence="1">
    <location>
        <begin position="1390"/>
        <end position="1411"/>
    </location>
</feature>
<proteinExistence type="predicted"/>
<feature type="compositionally biased region" description="Basic and acidic residues" evidence="1">
    <location>
        <begin position="574"/>
        <end position="584"/>
    </location>
</feature>
<feature type="compositionally biased region" description="Basic and acidic residues" evidence="1">
    <location>
        <begin position="970"/>
        <end position="984"/>
    </location>
</feature>
<comment type="caution">
    <text evidence="2">The sequence shown here is derived from an EMBL/GenBank/DDBJ whole genome shotgun (WGS) entry which is preliminary data.</text>
</comment>
<feature type="region of interest" description="Disordered" evidence="1">
    <location>
        <begin position="828"/>
        <end position="858"/>
    </location>
</feature>
<accession>A0A699GES1</accession>
<feature type="region of interest" description="Disordered" evidence="1">
    <location>
        <begin position="970"/>
        <end position="994"/>
    </location>
</feature>
<feature type="compositionally biased region" description="Basic residues" evidence="1">
    <location>
        <begin position="646"/>
        <end position="658"/>
    </location>
</feature>
<feature type="compositionally biased region" description="Basic and acidic residues" evidence="1">
    <location>
        <begin position="1226"/>
        <end position="1245"/>
    </location>
</feature>
<evidence type="ECO:0000313" key="2">
    <source>
        <dbReference type="EMBL" id="GEU28147.1"/>
    </source>
</evidence>
<feature type="region of interest" description="Disordered" evidence="1">
    <location>
        <begin position="1104"/>
        <end position="1123"/>
    </location>
</feature>
<feature type="region of interest" description="Disordered" evidence="1">
    <location>
        <begin position="637"/>
        <end position="681"/>
    </location>
</feature>
<sequence>MRALLDVTLAFTVAHADRIRALRLDAREQAANASEWTVNWKLDDSNPSTFRFKGYAAKRTASLLGDYLRLSYDRSAPWEKDIAYYNSFVPAATVRAPKGYIVPQAWREAVERLKWNGVQMAPFDEAVTIEAQYYHIASVTSRPNAYEGHLYHDHVELEARTGTFTVQAGDWFIPLKQPNARYAVETLEPQGHDSFFRWGFFNSVLEKKEAYSDYVFEDLAMDMLATEPALQAQFDAWKAANPALLSQQDKPLFLPGAALCRRPGGHHRHLFAVHQYGHRHDHLHRRPVHGADGYAEPAAPQVQRDERVRDPVQRRHPADQPVRAAALAVADHARADQLYGLHDGRVRQKIDAAATGHAVHHDHVDGTLDDGGAIVHPHGMVHAGRGGVSGICDGDILGAAPPHQAAGAGRGAVRAGPLHRHQGRLLRQPFQSQRAVQQADPPAKRAGRPPAGVARPDPARPSQYQGCHRGAGARVHAGLVRTDPVHPHRLRPAALAPGRFAGHENPARPRLQVRARHRIGGVRRHPQKRVVSGNYLRPRARRHRGGTGSAANPHRRRQAPTRGAGRAARPAQQDPRHHQDDRRTAPGQPEGVLDHAVLGGRRHGPVPVPAKIRIPHDPVAPAPRFADLPLFAARGHGHFRGPGPPHRPHHRHHHRLRDRGRGDSLRQPHVRHPRHADPGHGGHAHLYLFALPVRGDCRIDHDPAANAFDDARERRPDHGTAGRHLHWRSCRHRVQLCAGQLGIPVGAAAGARGAGRQPALYAGQLRPAAGQGQGRFRVPHRTQAPDGQPGRAELGAGANAGRTVEQAARGGRYQFVHRPELFIGGARGRAARHPTPPRGRAAHGTGERHARRQPRPGGGHLCPCARSANSTYFRACERNATAGGVVGMAAGPAPDPFIAGRCRQNYRLQPGRAHTSSHQTDIFKELHMNTTIFNYHTTNANFAHDVANAVRQLFVSLFAKKPAGVATDMEIRDDGSRHPDRKDGIGGQRQAEHQVQAGADAQARHHVRTERHAETGGRVIALLVAQHRHGQRHHDECRQRAHADHVPQEGRIDKTGHQAHDQAHDQRVLHRRRRARVDLLERLGNQAILRDRVQDAGLAINRHQRHAEHGNHGARRQHQRGPGLARDVLQDHGQAGFLAGELRRWLRAHGGKRHQHIKHGHDCQCRQNADRHVAGGVAHFLAGSGHRVETDKREEHGGRGRRHAGHAGVMDAVVGTEERVEVVDVETRKRDHDEKDQDRQLDQHHHGVGGGRFLGAADQQHAAQNHQQDRRQIHVSRMQFDAVAGVGHDHRRAQHLRDMPAERVIQEIIQVVGPADGGSAGSEAVLQQQAGGHDKGQEFAHGRIRKRVRRTGRGDAKRQLGVAQRGEPRRNGCNQERQHHGWPGLGYGFDHGKENAGADGGAHPDHGEGKQSHRTVQAVAGGGGFRPFLLGSGRDRLGTGELLDQRLIHSDSLWEICSGKKTKRL</sequence>
<organism evidence="2">
    <name type="scientific">Tanacetum cinerariifolium</name>
    <name type="common">Dalmatian daisy</name>
    <name type="synonym">Chrysanthemum cinerariifolium</name>
    <dbReference type="NCBI Taxonomy" id="118510"/>
    <lineage>
        <taxon>Eukaryota</taxon>
        <taxon>Viridiplantae</taxon>
        <taxon>Streptophyta</taxon>
        <taxon>Embryophyta</taxon>
        <taxon>Tracheophyta</taxon>
        <taxon>Spermatophyta</taxon>
        <taxon>Magnoliopsida</taxon>
        <taxon>eudicotyledons</taxon>
        <taxon>Gunneridae</taxon>
        <taxon>Pentapetalae</taxon>
        <taxon>asterids</taxon>
        <taxon>campanulids</taxon>
        <taxon>Asterales</taxon>
        <taxon>Asteraceae</taxon>
        <taxon>Asteroideae</taxon>
        <taxon>Anthemideae</taxon>
        <taxon>Anthemidinae</taxon>
        <taxon>Tanacetum</taxon>
    </lineage>
</organism>
<reference evidence="2" key="1">
    <citation type="journal article" date="2019" name="Sci. Rep.">
        <title>Draft genome of Tanacetum cinerariifolium, the natural source of mosquito coil.</title>
        <authorList>
            <person name="Yamashiro T."/>
            <person name="Shiraishi A."/>
            <person name="Satake H."/>
            <person name="Nakayama K."/>
        </authorList>
    </citation>
    <scope>NUCLEOTIDE SEQUENCE</scope>
</reference>
<feature type="region of interest" description="Disordered" evidence="1">
    <location>
        <begin position="426"/>
        <end position="469"/>
    </location>
</feature>
<feature type="compositionally biased region" description="Low complexity" evidence="1">
    <location>
        <begin position="560"/>
        <end position="573"/>
    </location>
</feature>
<dbReference type="EMBL" id="BKCJ010000001">
    <property type="protein sequence ID" value="GEU28147.1"/>
    <property type="molecule type" value="Genomic_DNA"/>
</dbReference>
<protein>
    <submittedName>
        <fullName evidence="2">Uncharacterized protein</fullName>
    </submittedName>
</protein>
<feature type="region of interest" description="Disordered" evidence="1">
    <location>
        <begin position="528"/>
        <end position="595"/>
    </location>
</feature>
<gene>
    <name evidence="2" type="ORF">Tci_000125</name>
</gene>
<feature type="region of interest" description="Disordered" evidence="1">
    <location>
        <begin position="1350"/>
        <end position="1411"/>
    </location>
</feature>
<evidence type="ECO:0000256" key="1">
    <source>
        <dbReference type="SAM" id="MobiDB-lite"/>
    </source>
</evidence>